<dbReference type="InterPro" id="IPR050682">
    <property type="entry name" value="ModA/WtpA"/>
</dbReference>
<dbReference type="Proteomes" id="UP000188820">
    <property type="component" value="Unassembled WGS sequence"/>
</dbReference>
<dbReference type="PANTHER" id="PTHR30632">
    <property type="entry name" value="MOLYBDATE-BINDING PERIPLASMIC PROTEIN"/>
    <property type="match status" value="1"/>
</dbReference>
<comment type="caution">
    <text evidence="5">The sequence shown here is derived from an EMBL/GenBank/DDBJ whole genome shotgun (WGS) entry which is preliminary data.</text>
</comment>
<dbReference type="Gene3D" id="3.40.190.10">
    <property type="entry name" value="Periplasmic binding protein-like II"/>
    <property type="match status" value="2"/>
</dbReference>
<gene>
    <name evidence="5" type="ORF">BKG89_03675</name>
</gene>
<keyword evidence="3 4" id="KW-0732">Signal</keyword>
<feature type="signal peptide" evidence="4">
    <location>
        <begin position="1"/>
        <end position="22"/>
    </location>
</feature>
<protein>
    <submittedName>
        <fullName evidence="5">Molybdate ABC transporter substrate-binding protein</fullName>
    </submittedName>
</protein>
<evidence type="ECO:0000313" key="6">
    <source>
        <dbReference type="Proteomes" id="UP000188820"/>
    </source>
</evidence>
<dbReference type="NCBIfam" id="TIGR01256">
    <property type="entry name" value="modA"/>
    <property type="match status" value="1"/>
</dbReference>
<dbReference type="SUPFAM" id="SSF53850">
    <property type="entry name" value="Periplasmic binding protein-like II"/>
    <property type="match status" value="1"/>
</dbReference>
<keyword evidence="2" id="KW-0479">Metal-binding</keyword>
<dbReference type="RefSeq" id="WP_077462841.1">
    <property type="nucleotide sequence ID" value="NZ_MLAA01000012.1"/>
</dbReference>
<reference evidence="5 6" key="1">
    <citation type="submission" date="2016-10" db="EMBL/GenBank/DDBJ databases">
        <title>Rodentibacter gen. nov. and new species.</title>
        <authorList>
            <person name="Christensen H."/>
        </authorList>
    </citation>
    <scope>NUCLEOTIDE SEQUENCE [LARGE SCALE GENOMIC DNA]</scope>
    <source>
        <strain evidence="5 6">1998236014</strain>
    </source>
</reference>
<dbReference type="PANTHER" id="PTHR30632:SF17">
    <property type="entry name" value="MOLYBDATE-BINDING PROTEIN MODA"/>
    <property type="match status" value="1"/>
</dbReference>
<proteinExistence type="inferred from homology"/>
<keyword evidence="6" id="KW-1185">Reference proteome</keyword>
<evidence type="ECO:0000313" key="5">
    <source>
        <dbReference type="EMBL" id="OOF70325.1"/>
    </source>
</evidence>
<evidence type="ECO:0000256" key="4">
    <source>
        <dbReference type="SAM" id="SignalP"/>
    </source>
</evidence>
<dbReference type="InterPro" id="IPR005950">
    <property type="entry name" value="ModA"/>
</dbReference>
<evidence type="ECO:0000256" key="2">
    <source>
        <dbReference type="ARBA" id="ARBA00022723"/>
    </source>
</evidence>
<organism evidence="5 6">
    <name type="scientific">Rodentibacter caecimuris</name>
    <dbReference type="NCBI Taxonomy" id="1796644"/>
    <lineage>
        <taxon>Bacteria</taxon>
        <taxon>Pseudomonadati</taxon>
        <taxon>Pseudomonadota</taxon>
        <taxon>Gammaproteobacteria</taxon>
        <taxon>Pasteurellales</taxon>
        <taxon>Pasteurellaceae</taxon>
        <taxon>Rodentibacter</taxon>
    </lineage>
</organism>
<dbReference type="CDD" id="cd13536">
    <property type="entry name" value="PBP2_EcModA"/>
    <property type="match status" value="1"/>
</dbReference>
<dbReference type="PIRSF" id="PIRSF004846">
    <property type="entry name" value="ModA"/>
    <property type="match status" value="1"/>
</dbReference>
<accession>A0ABX3KZ08</accession>
<sequence length="252" mass="27579">MKRTLSILTALLSLFSASITLAADKITVFAAASMSDALQRIADQYQQENTANKIVFSFASSSTLAKQIEQGAPADLFVSANTKWMNYLSEKGLTVKDSEKILVGNKLVLITPVQSAVKSVDILKGQWLDAEGYLSVGDPSHVPAGQYAQEALTKLNLWDKANQKLARAKDVRAALALVERGETAYGIVYGTDAKVSDKVRIVATFPQSSYKAIEYPVAIIKDHNNADVQNFLRYLQSDKAKTVFEKYGFSTK</sequence>
<comment type="similarity">
    <text evidence="1">Belongs to the bacterial solute-binding protein ModA family.</text>
</comment>
<dbReference type="Pfam" id="PF13531">
    <property type="entry name" value="SBP_bac_11"/>
    <property type="match status" value="1"/>
</dbReference>
<feature type="chain" id="PRO_5046129399" evidence="4">
    <location>
        <begin position="23"/>
        <end position="252"/>
    </location>
</feature>
<name>A0ABX3KZ08_9PAST</name>
<evidence type="ECO:0000256" key="1">
    <source>
        <dbReference type="ARBA" id="ARBA00009175"/>
    </source>
</evidence>
<dbReference type="EMBL" id="MLAA01000012">
    <property type="protein sequence ID" value="OOF70325.1"/>
    <property type="molecule type" value="Genomic_DNA"/>
</dbReference>
<evidence type="ECO:0000256" key="3">
    <source>
        <dbReference type="ARBA" id="ARBA00022729"/>
    </source>
</evidence>
<dbReference type="NCBIfam" id="NF007958">
    <property type="entry name" value="PRK10677.1"/>
    <property type="match status" value="1"/>
</dbReference>